<dbReference type="Pfam" id="PF00692">
    <property type="entry name" value="dUTPase"/>
    <property type="match status" value="1"/>
</dbReference>
<evidence type="ECO:0000259" key="5">
    <source>
        <dbReference type="Pfam" id="PF00692"/>
    </source>
</evidence>
<comment type="similarity">
    <text evidence="2">Belongs to the dUTPase family.</text>
</comment>
<name>A0ABM4CRJ1_HYDVU</name>
<evidence type="ECO:0000256" key="3">
    <source>
        <dbReference type="ARBA" id="ARBA00012379"/>
    </source>
</evidence>
<dbReference type="InterPro" id="IPR029054">
    <property type="entry name" value="dUTPase-like"/>
</dbReference>
<evidence type="ECO:0000313" key="7">
    <source>
        <dbReference type="RefSeq" id="XP_065664486.1"/>
    </source>
</evidence>
<reference evidence="7" key="1">
    <citation type="submission" date="2025-08" db="UniProtKB">
        <authorList>
            <consortium name="RefSeq"/>
        </authorList>
    </citation>
    <scope>IDENTIFICATION</scope>
</reference>
<dbReference type="PANTHER" id="PTHR11241">
    <property type="entry name" value="DEOXYURIDINE 5'-TRIPHOSPHATE NUCLEOTIDOHYDROLASE"/>
    <property type="match status" value="1"/>
</dbReference>
<dbReference type="SUPFAM" id="SSF51283">
    <property type="entry name" value="dUTPase-like"/>
    <property type="match status" value="1"/>
</dbReference>
<dbReference type="EC" id="3.6.1.23" evidence="3"/>
<evidence type="ECO:0000256" key="4">
    <source>
        <dbReference type="ARBA" id="ARBA00023080"/>
    </source>
</evidence>
<dbReference type="Gene3D" id="2.70.40.10">
    <property type="match status" value="1"/>
</dbReference>
<keyword evidence="4" id="KW-0546">Nucleotide metabolism</keyword>
<dbReference type="Proteomes" id="UP001652625">
    <property type="component" value="Chromosome 10"/>
</dbReference>
<dbReference type="GeneID" id="136086138"/>
<organism evidence="6 7">
    <name type="scientific">Hydra vulgaris</name>
    <name type="common">Hydra</name>
    <name type="synonym">Hydra attenuata</name>
    <dbReference type="NCBI Taxonomy" id="6087"/>
    <lineage>
        <taxon>Eukaryota</taxon>
        <taxon>Metazoa</taxon>
        <taxon>Cnidaria</taxon>
        <taxon>Hydrozoa</taxon>
        <taxon>Hydroidolina</taxon>
        <taxon>Anthoathecata</taxon>
        <taxon>Aplanulata</taxon>
        <taxon>Hydridae</taxon>
        <taxon>Hydra</taxon>
    </lineage>
</organism>
<sequence length="118" mass="13783">MVKIRDTQEWSYYETKESACFDLRSIAYKYGVVVFNSLGIIDADYKDETKVLLYNYSKEDYIIKRRDAVARMGFLKIFKAIKRVVDIDGCFCRKQTIPMIKNVERNGGFGSTGKQFVY</sequence>
<evidence type="ECO:0000256" key="1">
    <source>
        <dbReference type="ARBA" id="ARBA00005142"/>
    </source>
</evidence>
<evidence type="ECO:0000313" key="6">
    <source>
        <dbReference type="Proteomes" id="UP001652625"/>
    </source>
</evidence>
<accession>A0ABM4CRJ1</accession>
<proteinExistence type="inferred from homology"/>
<evidence type="ECO:0000256" key="2">
    <source>
        <dbReference type="ARBA" id="ARBA00006581"/>
    </source>
</evidence>
<dbReference type="InterPro" id="IPR008181">
    <property type="entry name" value="dUTPase"/>
</dbReference>
<protein>
    <recommendedName>
        <fullName evidence="3">dUTP diphosphatase</fullName>
        <ecNumber evidence="3">3.6.1.23</ecNumber>
    </recommendedName>
</protein>
<feature type="domain" description="dUTPase-like" evidence="5">
    <location>
        <begin position="25"/>
        <end position="80"/>
    </location>
</feature>
<dbReference type="PANTHER" id="PTHR11241:SF0">
    <property type="entry name" value="DEOXYURIDINE 5'-TRIPHOSPHATE NUCLEOTIDOHYDROLASE"/>
    <property type="match status" value="1"/>
</dbReference>
<gene>
    <name evidence="7" type="primary">LOC136086138</name>
</gene>
<dbReference type="InterPro" id="IPR036157">
    <property type="entry name" value="dUTPase-like_sf"/>
</dbReference>
<dbReference type="RefSeq" id="XP_065664486.1">
    <property type="nucleotide sequence ID" value="XM_065808414.1"/>
</dbReference>
<keyword evidence="6" id="KW-1185">Reference proteome</keyword>
<comment type="pathway">
    <text evidence="1">Pyrimidine metabolism; dUMP biosynthesis; dUMP from dCTP (dUTP route): step 2/2.</text>
</comment>